<proteinExistence type="predicted"/>
<gene>
    <name evidence="1" type="ORF">PoB_001611000</name>
</gene>
<evidence type="ECO:0000313" key="1">
    <source>
        <dbReference type="EMBL" id="GFN89604.1"/>
    </source>
</evidence>
<organism evidence="1 2">
    <name type="scientific">Plakobranchus ocellatus</name>
    <dbReference type="NCBI Taxonomy" id="259542"/>
    <lineage>
        <taxon>Eukaryota</taxon>
        <taxon>Metazoa</taxon>
        <taxon>Spiralia</taxon>
        <taxon>Lophotrochozoa</taxon>
        <taxon>Mollusca</taxon>
        <taxon>Gastropoda</taxon>
        <taxon>Heterobranchia</taxon>
        <taxon>Euthyneura</taxon>
        <taxon>Panpulmonata</taxon>
        <taxon>Sacoglossa</taxon>
        <taxon>Placobranchoidea</taxon>
        <taxon>Plakobranchidae</taxon>
        <taxon>Plakobranchus</taxon>
    </lineage>
</organism>
<reference evidence="1 2" key="1">
    <citation type="journal article" date="2021" name="Elife">
        <title>Chloroplast acquisition without the gene transfer in kleptoplastic sea slugs, Plakobranchus ocellatus.</title>
        <authorList>
            <person name="Maeda T."/>
            <person name="Takahashi S."/>
            <person name="Yoshida T."/>
            <person name="Shimamura S."/>
            <person name="Takaki Y."/>
            <person name="Nagai Y."/>
            <person name="Toyoda A."/>
            <person name="Suzuki Y."/>
            <person name="Arimoto A."/>
            <person name="Ishii H."/>
            <person name="Satoh N."/>
            <person name="Nishiyama T."/>
            <person name="Hasebe M."/>
            <person name="Maruyama T."/>
            <person name="Minagawa J."/>
            <person name="Obokata J."/>
            <person name="Shigenobu S."/>
        </authorList>
    </citation>
    <scope>NUCLEOTIDE SEQUENCE [LARGE SCALE GENOMIC DNA]</scope>
</reference>
<name>A0AAV3Z4R1_9GAST</name>
<keyword evidence="2" id="KW-1185">Reference proteome</keyword>
<dbReference type="EMBL" id="BLXT01001944">
    <property type="protein sequence ID" value="GFN89604.1"/>
    <property type="molecule type" value="Genomic_DNA"/>
</dbReference>
<dbReference type="Proteomes" id="UP000735302">
    <property type="component" value="Unassembled WGS sequence"/>
</dbReference>
<accession>A0AAV3Z4R1</accession>
<dbReference type="AlphaFoldDB" id="A0AAV3Z4R1"/>
<evidence type="ECO:0000313" key="2">
    <source>
        <dbReference type="Proteomes" id="UP000735302"/>
    </source>
</evidence>
<protein>
    <submittedName>
        <fullName evidence="1">Polyprotein</fullName>
    </submittedName>
</protein>
<sequence>MRPDIVFHSSASRQIIVIELTVPYESRMEEANSYKREKYKNLREELEKAGCKSSLLLPIEVGAKGCRTSAYNLLSKLSINGQRRAKALTS</sequence>
<comment type="caution">
    <text evidence="1">The sequence shown here is derived from an EMBL/GenBank/DDBJ whole genome shotgun (WGS) entry which is preliminary data.</text>
</comment>